<keyword evidence="16 21" id="KW-0325">Glycoprotein</keyword>
<dbReference type="GO" id="GO:0005737">
    <property type="term" value="C:cytoplasm"/>
    <property type="evidence" value="ECO:0007669"/>
    <property type="project" value="UniProtKB-SubCell"/>
</dbReference>
<comment type="subcellular location">
    <subcellularLocation>
        <location evidence="2">Cell membrane</location>
        <topology evidence="2">Multi-pass membrane protein</topology>
    </subcellularLocation>
    <subcellularLocation>
        <location evidence="1">Cytoplasm</location>
    </subcellularLocation>
    <subcellularLocation>
        <location evidence="22">Membrane</location>
        <topology evidence="22">Multi-pass membrane protein</topology>
    </subcellularLocation>
</comment>
<feature type="compositionally biased region" description="Basic and acidic residues" evidence="24">
    <location>
        <begin position="1042"/>
        <end position="1058"/>
    </location>
</feature>
<dbReference type="FunFam" id="1.20.120.350:FF:000012">
    <property type="entry name" value="Voltage-dependent T-type calcium channel subunit alpha"/>
    <property type="match status" value="1"/>
</dbReference>
<feature type="transmembrane region" description="Helical" evidence="25">
    <location>
        <begin position="1535"/>
        <end position="1553"/>
    </location>
</feature>
<evidence type="ECO:0000256" key="17">
    <source>
        <dbReference type="ARBA" id="ARBA00023303"/>
    </source>
</evidence>
<protein>
    <recommendedName>
        <fullName evidence="22">Voltage-dependent T-type calcium channel subunit alpha</fullName>
    </recommendedName>
</protein>
<dbReference type="FunFam" id="1.20.120.350:FF:000009">
    <property type="entry name" value="Voltage-dependent T-type calcium channel subunit alpha"/>
    <property type="match status" value="1"/>
</dbReference>
<keyword evidence="17" id="KW-0407">Ion channel</keyword>
<comment type="function">
    <text evidence="22">Voltage-sensitive calcium channels (VSCC) mediate the entry of calcium ions into excitable cells and are also involved in a variety of calcium-dependent processes, including muscle contraction, hormone or neurotransmitter release, gene expression, cell motility, cell division and cell death. This channel gives rise to T-type calcium currents. T-type calcium channels belong to the "low-voltage activated (LVA)" group and are strongly blocked by nickel and mibefradil. A particularity of this type of channels is an opening at quite negative potentials, and a voltage-dependent inactivation. T-type channels serve pacemaking functions in both central neurons and cardiac nodal cells and support calcium signaling in secretory cells and vascular smooth muscle. They may also be involved in the modulation of firing patterns of neurons which is important for information processing as well as in cell growth processes.</text>
</comment>
<keyword evidence="6" id="KW-0597">Phosphoprotein</keyword>
<feature type="domain" description="Ion transport" evidence="27">
    <location>
        <begin position="1199"/>
        <end position="1471"/>
    </location>
</feature>
<feature type="transmembrane region" description="Helical" evidence="25">
    <location>
        <begin position="1437"/>
        <end position="1461"/>
    </location>
</feature>
<proteinExistence type="inferred from homology"/>
<keyword evidence="15 25" id="KW-0472">Membrane</keyword>
<dbReference type="GO" id="GO:0001518">
    <property type="term" value="C:voltage-gated sodium channel complex"/>
    <property type="evidence" value="ECO:0007669"/>
    <property type="project" value="TreeGrafter"/>
</dbReference>
<dbReference type="GO" id="GO:0086010">
    <property type="term" value="P:membrane depolarization during action potential"/>
    <property type="evidence" value="ECO:0007669"/>
    <property type="project" value="TreeGrafter"/>
</dbReference>
<feature type="transmembrane region" description="Helical" evidence="25">
    <location>
        <begin position="1666"/>
        <end position="1685"/>
    </location>
</feature>
<feature type="domain" description="Ion transport" evidence="27">
    <location>
        <begin position="1531"/>
        <end position="1805"/>
    </location>
</feature>
<feature type="compositionally biased region" description="Polar residues" evidence="24">
    <location>
        <begin position="2150"/>
        <end position="2159"/>
    </location>
</feature>
<dbReference type="SUPFAM" id="SSF81324">
    <property type="entry name" value="Voltage-gated potassium channels"/>
    <property type="match status" value="4"/>
</dbReference>
<feature type="binding site" evidence="20">
    <location>
        <position position="1410"/>
    </location>
    <ligand>
        <name>Ca(2+)</name>
        <dbReference type="ChEBI" id="CHEBI:29108"/>
    </ligand>
</feature>
<feature type="transmembrane region" description="Helical" evidence="25">
    <location>
        <begin position="133"/>
        <end position="156"/>
    </location>
</feature>
<feature type="transmembrane region" description="Helical" evidence="25">
    <location>
        <begin position="42"/>
        <end position="61"/>
    </location>
</feature>
<evidence type="ECO:0000256" key="12">
    <source>
        <dbReference type="ARBA" id="ARBA00022882"/>
    </source>
</evidence>
<feature type="transmembrane region" description="Helical" evidence="25">
    <location>
        <begin position="786"/>
        <end position="805"/>
    </location>
</feature>
<evidence type="ECO:0000259" key="27">
    <source>
        <dbReference type="Pfam" id="PF00520"/>
    </source>
</evidence>
<feature type="region of interest" description="Disordered" evidence="24">
    <location>
        <begin position="2249"/>
        <end position="2341"/>
    </location>
</feature>
<evidence type="ECO:0000256" key="2">
    <source>
        <dbReference type="ARBA" id="ARBA00004651"/>
    </source>
</evidence>
<name>A0A852I4N8_9PICI</name>
<dbReference type="FunFam" id="1.20.120.350:FF:000007">
    <property type="entry name" value="Voltage-dependent T-type calcium channel subunit alpha"/>
    <property type="match status" value="1"/>
</dbReference>
<evidence type="ECO:0000256" key="11">
    <source>
        <dbReference type="ARBA" id="ARBA00022837"/>
    </source>
</evidence>
<evidence type="ECO:0000256" key="15">
    <source>
        <dbReference type="ARBA" id="ARBA00023136"/>
    </source>
</evidence>
<keyword evidence="14" id="KW-0406">Ion transport</keyword>
<feature type="transmembrane region" description="Helical" evidence="25">
    <location>
        <begin position="1396"/>
        <end position="1417"/>
    </location>
</feature>
<feature type="binding site" evidence="20">
    <location>
        <position position="270"/>
    </location>
    <ligand>
        <name>Ca(2+)</name>
        <dbReference type="ChEBI" id="CHEBI:29108"/>
    </ligand>
</feature>
<feature type="region of interest" description="Disordered" evidence="24">
    <location>
        <begin position="995"/>
        <end position="1081"/>
    </location>
</feature>
<evidence type="ECO:0000256" key="24">
    <source>
        <dbReference type="SAM" id="MobiDB-lite"/>
    </source>
</evidence>
<feature type="coiled-coil region" evidence="23">
    <location>
        <begin position="1467"/>
        <end position="1497"/>
    </location>
</feature>
<evidence type="ECO:0000256" key="21">
    <source>
        <dbReference type="PIRSR" id="PIRSR602077-3"/>
    </source>
</evidence>
<feature type="transmembrane region" description="Helical" evidence="25">
    <location>
        <begin position="258"/>
        <end position="279"/>
    </location>
</feature>
<evidence type="ECO:0000256" key="25">
    <source>
        <dbReference type="SAM" id="Phobius"/>
    </source>
</evidence>
<keyword evidence="8 22" id="KW-0107">Calcium channel</keyword>
<evidence type="ECO:0000256" key="18">
    <source>
        <dbReference type="ARBA" id="ARBA00036634"/>
    </source>
</evidence>
<dbReference type="PRINTS" id="PR00167">
    <property type="entry name" value="CACHANNEL"/>
</dbReference>
<dbReference type="InterPro" id="IPR002077">
    <property type="entry name" value="VDCCAlpha1"/>
</dbReference>
<keyword evidence="23" id="KW-0175">Coiled coil</keyword>
<evidence type="ECO:0000256" key="9">
    <source>
        <dbReference type="ARBA" id="ARBA00022692"/>
    </source>
</evidence>
<evidence type="ECO:0000256" key="5">
    <source>
        <dbReference type="ARBA" id="ARBA00022490"/>
    </source>
</evidence>
<evidence type="ECO:0000256" key="8">
    <source>
        <dbReference type="ARBA" id="ARBA00022673"/>
    </source>
</evidence>
<evidence type="ECO:0000256" key="10">
    <source>
        <dbReference type="ARBA" id="ARBA00022737"/>
    </source>
</evidence>
<evidence type="ECO:0000313" key="29">
    <source>
        <dbReference type="Proteomes" id="UP000627253"/>
    </source>
</evidence>
<feature type="domain" description="Ion transport" evidence="27">
    <location>
        <begin position="1"/>
        <end position="321"/>
    </location>
</feature>
<dbReference type="GO" id="GO:0046872">
    <property type="term" value="F:metal ion binding"/>
    <property type="evidence" value="ECO:0007669"/>
    <property type="project" value="UniProtKB-KW"/>
</dbReference>
<dbReference type="FunFam" id="1.10.287.70:FF:000029">
    <property type="entry name" value="Voltage-dependent T-type calcium channel subunit alpha"/>
    <property type="match status" value="1"/>
</dbReference>
<reference evidence="28" key="1">
    <citation type="submission" date="2020-02" db="EMBL/GenBank/DDBJ databases">
        <title>Bird 10,000 Genomes (B10K) Project - Family phase.</title>
        <authorList>
            <person name="Zhang G."/>
        </authorList>
    </citation>
    <scope>NUCLEOTIDE SEQUENCE</scope>
    <source>
        <strain evidence="28">B10K-DU-002-37</strain>
        <tissue evidence="28">Muscle</tissue>
    </source>
</reference>
<keyword evidence="29" id="KW-1185">Reference proteome</keyword>
<feature type="glycosylation site" description="N-linked (GlcNAc...) asparagine" evidence="21">
    <location>
        <position position="222"/>
    </location>
</feature>
<evidence type="ECO:0000256" key="19">
    <source>
        <dbReference type="ARBA" id="ARBA00061006"/>
    </source>
</evidence>
<organism evidence="28 29">
    <name type="scientific">Tricholaema leucomelas</name>
    <name type="common">pied barbet</name>
    <dbReference type="NCBI Taxonomy" id="240729"/>
    <lineage>
        <taxon>Eukaryota</taxon>
        <taxon>Metazoa</taxon>
        <taxon>Chordata</taxon>
        <taxon>Craniata</taxon>
        <taxon>Vertebrata</taxon>
        <taxon>Euteleostomi</taxon>
        <taxon>Archelosauria</taxon>
        <taxon>Archosauria</taxon>
        <taxon>Dinosauria</taxon>
        <taxon>Saurischia</taxon>
        <taxon>Theropoda</taxon>
        <taxon>Coelurosauria</taxon>
        <taxon>Aves</taxon>
        <taxon>Neognathae</taxon>
        <taxon>Neoaves</taxon>
        <taxon>Telluraves</taxon>
        <taxon>Coraciimorphae</taxon>
        <taxon>Piciformes</taxon>
        <taxon>Lybiidae</taxon>
        <taxon>Tricholaema lacrymosa</taxon>
    </lineage>
</organism>
<dbReference type="GO" id="GO:0045956">
    <property type="term" value="P:positive regulation of calcium ion-dependent exocytosis"/>
    <property type="evidence" value="ECO:0007669"/>
    <property type="project" value="TreeGrafter"/>
</dbReference>
<feature type="transmembrane region" description="Helical" evidence="25">
    <location>
        <begin position="285"/>
        <end position="310"/>
    </location>
</feature>
<keyword evidence="5" id="KW-0963">Cytoplasm</keyword>
<feature type="non-terminal residue" evidence="28">
    <location>
        <position position="1"/>
    </location>
</feature>
<evidence type="ECO:0000256" key="23">
    <source>
        <dbReference type="SAM" id="Coils"/>
    </source>
</evidence>
<dbReference type="PRINTS" id="PR01629">
    <property type="entry name" value="TVDCCALPHA1"/>
</dbReference>
<feature type="domain" description="Ion transport" evidence="27">
    <location>
        <begin position="664"/>
        <end position="892"/>
    </location>
</feature>
<feature type="transmembrane region" description="Helical" evidence="25">
    <location>
        <begin position="1201"/>
        <end position="1219"/>
    </location>
</feature>
<feature type="transmembrane region" description="Helical" evidence="25">
    <location>
        <begin position="695"/>
        <end position="716"/>
    </location>
</feature>
<keyword evidence="10" id="KW-0677">Repeat</keyword>
<feature type="transmembrane region" description="Helical" evidence="25">
    <location>
        <begin position="1565"/>
        <end position="1588"/>
    </location>
</feature>
<dbReference type="FunFam" id="1.10.287.70:FF:000032">
    <property type="entry name" value="Voltage-dependent T-type calcium channel subunit alpha"/>
    <property type="match status" value="1"/>
</dbReference>
<feature type="binding site" evidence="20">
    <location>
        <position position="844"/>
    </location>
    <ligand>
        <name>Ca(2+)</name>
        <dbReference type="ChEBI" id="CHEBI:29108"/>
    </ligand>
</feature>
<dbReference type="GO" id="GO:0005248">
    <property type="term" value="F:voltage-gated sodium channel activity"/>
    <property type="evidence" value="ECO:0007669"/>
    <property type="project" value="TreeGrafter"/>
</dbReference>
<feature type="transmembrane region" description="Helical" evidence="25">
    <location>
        <begin position="862"/>
        <end position="885"/>
    </location>
</feature>
<dbReference type="FunFam" id="1.10.287.70:FF:000018">
    <property type="entry name" value="Voltage-dependent T-type calcium channel subunit alpha"/>
    <property type="match status" value="1"/>
</dbReference>
<dbReference type="OrthoDB" id="416585at2759"/>
<evidence type="ECO:0000313" key="28">
    <source>
        <dbReference type="EMBL" id="NXX37973.1"/>
    </source>
</evidence>
<feature type="region of interest" description="Disordered" evidence="24">
    <location>
        <begin position="1984"/>
        <end position="2030"/>
    </location>
</feature>
<evidence type="ECO:0000256" key="26">
    <source>
        <dbReference type="SAM" id="SignalP"/>
    </source>
</evidence>
<evidence type="ECO:0000256" key="16">
    <source>
        <dbReference type="ARBA" id="ARBA00023180"/>
    </source>
</evidence>
<feature type="compositionally biased region" description="Low complexity" evidence="24">
    <location>
        <begin position="1003"/>
        <end position="1027"/>
    </location>
</feature>
<dbReference type="GO" id="GO:0005891">
    <property type="term" value="C:voltage-gated calcium channel complex"/>
    <property type="evidence" value="ECO:0007669"/>
    <property type="project" value="InterPro"/>
</dbReference>
<keyword evidence="11 20" id="KW-0106">Calcium</keyword>
<comment type="similarity">
    <text evidence="19">Belongs to the calcium channel alpha-1 subunit (TC 1.A.1.11) family. CACNA1G subfamily.</text>
</comment>
<dbReference type="GO" id="GO:0043005">
    <property type="term" value="C:neuron projection"/>
    <property type="evidence" value="ECO:0007669"/>
    <property type="project" value="TreeGrafter"/>
</dbReference>
<feature type="region of interest" description="Disordered" evidence="24">
    <location>
        <begin position="914"/>
        <end position="953"/>
    </location>
</feature>
<keyword evidence="9 25" id="KW-0812">Transmembrane</keyword>
<feature type="transmembrane region" description="Helical" evidence="25">
    <location>
        <begin position="1336"/>
        <end position="1358"/>
    </location>
</feature>
<keyword evidence="20" id="KW-0479">Metal-binding</keyword>
<evidence type="ECO:0000256" key="20">
    <source>
        <dbReference type="PIRSR" id="PIRSR602077-1"/>
    </source>
</evidence>
<evidence type="ECO:0000256" key="3">
    <source>
        <dbReference type="ARBA" id="ARBA00022448"/>
    </source>
</evidence>
<accession>A0A852I4N8</accession>
<sequence>WFERVSMLVILLNCVTLGMFHPCEDIACDSPRCRILQSFDDFIFAFFAVEMIVKMIALGIFGKKCYLGDTWNRLDFFIVIAGMLEYSLDLQNVSFSAVRTVRVLRPLRAINRVPSMRILVTLLLDTLPMLGNVLLLCFFVFFIFGIVGVQLWAGLLRNRCFLPENFSIPYTVDLEPYYQTENEDENPFICSQPRENGMRYCRSIPTRREEGLVCTLDYYSYNDTTNTSCVNWNQYYTNCSAGEHNPFKGAINFDNIGYAWIAIFQVITLEGWVDIMYFVMDAHSFYNFIYFILLIIVGSFFMINLCLVVIATQFSETKQRESQLMKEQRVRYLSNASTLASFSEPGSCYDELLKYLVYVARKGSKQLVEAYRVAGVRMGFLTSPASKAGADHNARKHWNKKRHSVHHLIHHHHHHHHHYHLSNGNLRAPRASPEISDVETGSLHNGTNRLMLPSLAPNPHGAPSTTPSTTESVHSIYHADCHFEPVLCRSSLSQPGLSLPSPERIPQNIVGSKVYPTVHPSTSHEILKEKNPGEAAVGAGSSTLTSINIPPGPYSSMQKLLETQSTGPCQSSCKISNPCTKLDSDSCNPESCPYCLKALASEAELTDNEGGDSDSEGIYEFTQDAHYSDQRDPQRDRAQARRAGRVLAFWRVVCETFRKIVDSKYFGRGIMVAILINTLSMGIEYHEQPEELTNALEISNIVFTSLFALEMLLKVLVYGPFGYIKNPYNIFDGIIVVISVWEIVGQQGGGLSVLRTFRLMRVLKLVRFMPALQRQLVVLMKTMDNVATFCMLLMLFIFIFSILGMHLFGCKFASERDGDTLPDRKNFDSLLWAIVTVFQILTQEDWNKVLYNGMASTSSWAALYFIALMTFGNYVLFNLLVAILVEGFQTEELSKREDASGQLSCIQLPVNSAWGDASKSDSEGDLFPRTLDEEGGLRKNSPNPVCDDHPELKKSLTPPLIIHTAATPMPMPKSAMFGDVAQGFESRRASSISVDPATYELKSPPSARSSPHSPWRAGSSRTSRRSSWNSIGRAPSLKRRSQSGERRSLLSGEGKESSEEGESSDEERSSRAGSFNGSLPHRMESLETKSSFDLQDTLQVPSLYRTSSMHSSRACASEHQDCNGKTSPGLLLHQLHLDGLRQDCDDGDDEGNMSKGARLKAWVWARLPTCCRERDSWSIYIFAPHSSRFRLMCNQIITHKMFDHVVLVIIFLNCITIAMERPKIEPHSAERIFLTLSNYIFTVIFLTEMTVKVVALGLCFGEKAYLKSSWNVLDGLLVLISVIDILVSMVSDSGTKILGMLRVLRLLRTLRPLRVISRAQGLKLVVETLMSSLKPIGNIVVICCAFFIIFGILGVQLFKGKFFICQGEDTRNITNKSDCAEASYKWVRHKYNFDNLGQALMSLFVLASKDGWVDIMYDGLDAVGVDQQPVMNYNPWMLLYFISFLLIVAFFVLNMFVGVVVENFHKCRQHQEEEEAKRREEKRLRRLEKKRRRKRLDVLSALLPAAEAQCKPYYSDYSRFRLLIHQMCTSHYLDLFITGVIGLNVITMAMEHYQQPKVLDEALKICNYIFTVIFVLESVFKLIAFGFRRFFQDRWNQLDLAIVLLSIMGITLEEIEVNASLPINPTIIRIMRVLRIARVLKLLKMAVGMRALLDTVMQALPQVGNLGLLFMLLFFIFAALGVELFGDLGECGGAGGGAAAGRQGLTAVPAPAECDDSHPCEGLGRHATFRNFGMAFLTLFRVSTGDNWNGIMKDTLRDCDQESTCYNTVISPIYFVSFVLTAQFVLVNVVIAVLMKHLEESNKEAKEEAELEAELEMEMKTIAPGQHSPSDVFLWTGSTSGERPESPRGCANPMQIKVDSQLLLVYPMERRLFDTISLLIQGSLEGELKMMDNLSGSVCHHYALPAPEYYSSENQIPLAEMEALSLTSDILSEKSWSLALTDDSCPDDISTHLLSALESNVHTLVAVCSDDLLSVRKPSVGRTHSLPNDSYMFQPPYSSPCPASLGERDPAHHKSQSGSKASVQSQPADTSSLLQIPKDHFHHARARDHFVREGTAQVAPQVHSPSAERLLRRQMAIRNDSLDSKESIHTEVSELPDPNVPAVVAWSQASPGVQQLSYTQCDVSKQASPSCACADSYQETHGDSVDQEVSEANSSSEPFTSETCTASSACSEVQPLTPKRNMGNTGSMTLKDLKKYHSVDTQGLLKKPPSWLDDQRRHSIEICSMEKSPQHHSTSSSSGFISQVVSEMEGLQGAQQKKKLSPPCISIEPPDGQGLLPRGSHSISPASADVCLRRRAPSCESKDSVDVGDSLLPDSMSASPTPKKDLLTLPSFSFDQPEMDP</sequence>
<dbReference type="Pfam" id="PF00520">
    <property type="entry name" value="Ion_trans"/>
    <property type="match status" value="4"/>
</dbReference>
<feature type="transmembrane region" description="Helical" evidence="25">
    <location>
        <begin position="1642"/>
        <end position="1660"/>
    </location>
</feature>
<dbReference type="PANTHER" id="PTHR10037">
    <property type="entry name" value="VOLTAGE-GATED CATION CHANNEL CALCIUM AND SODIUM"/>
    <property type="match status" value="1"/>
</dbReference>
<dbReference type="Proteomes" id="UP000627253">
    <property type="component" value="Unassembled WGS sequence"/>
</dbReference>
<evidence type="ECO:0000256" key="14">
    <source>
        <dbReference type="ARBA" id="ARBA00023065"/>
    </source>
</evidence>
<evidence type="ECO:0000256" key="22">
    <source>
        <dbReference type="RuleBase" id="RU003808"/>
    </source>
</evidence>
<dbReference type="GO" id="GO:0070509">
    <property type="term" value="P:calcium ion import"/>
    <property type="evidence" value="ECO:0007669"/>
    <property type="project" value="TreeGrafter"/>
</dbReference>
<evidence type="ECO:0000256" key="7">
    <source>
        <dbReference type="ARBA" id="ARBA00022568"/>
    </source>
</evidence>
<dbReference type="Gene3D" id="1.20.120.350">
    <property type="entry name" value="Voltage-gated potassium channels. Chain C"/>
    <property type="match status" value="4"/>
</dbReference>
<dbReference type="GO" id="GO:0008332">
    <property type="term" value="F:low voltage-gated calcium channel activity"/>
    <property type="evidence" value="ECO:0007669"/>
    <property type="project" value="UniProtKB-ARBA"/>
</dbReference>
<dbReference type="InterPro" id="IPR005445">
    <property type="entry name" value="VDCC_T_a1"/>
</dbReference>
<dbReference type="PANTHER" id="PTHR10037:SF137">
    <property type="entry name" value="VOLTAGE-DEPENDENT T-TYPE CALCIUM CHANNEL SUBUNIT ALPHA"/>
    <property type="match status" value="1"/>
</dbReference>
<keyword evidence="4" id="KW-1003">Cell membrane</keyword>
<gene>
    <name evidence="28" type="primary">Cacna1g</name>
    <name evidence="28" type="ORF">TRILEU_R08219</name>
</gene>
<feature type="transmembrane region" description="Helical" evidence="25">
    <location>
        <begin position="1773"/>
        <end position="1795"/>
    </location>
</feature>
<dbReference type="EMBL" id="WAAF01000302">
    <property type="protein sequence ID" value="NXX37973.1"/>
    <property type="molecule type" value="Genomic_DNA"/>
</dbReference>
<feature type="chain" id="PRO_5032353415" description="Voltage-dependent T-type calcium channel subunit alpha" evidence="26">
    <location>
        <begin position="19"/>
        <end position="2341"/>
    </location>
</feature>
<dbReference type="InterPro" id="IPR005821">
    <property type="entry name" value="Ion_trans_dom"/>
</dbReference>
<dbReference type="InterPro" id="IPR027359">
    <property type="entry name" value="Volt_channel_dom_sf"/>
</dbReference>
<feature type="signal peptide" evidence="26">
    <location>
        <begin position="1"/>
        <end position="18"/>
    </location>
</feature>
<keyword evidence="26" id="KW-0732">Signal</keyword>
<keyword evidence="12 22" id="KW-0851">Voltage-gated channel</keyword>
<comment type="catalytic activity">
    <reaction evidence="18">
        <text>Ca(2+)(in) = Ca(2+)(out)</text>
        <dbReference type="Rhea" id="RHEA:29671"/>
        <dbReference type="ChEBI" id="CHEBI:29108"/>
    </reaction>
</comment>
<keyword evidence="13 25" id="KW-1133">Transmembrane helix</keyword>
<dbReference type="InterPro" id="IPR043203">
    <property type="entry name" value="VGCC_Ca_Na"/>
</dbReference>
<evidence type="ECO:0000256" key="1">
    <source>
        <dbReference type="ARBA" id="ARBA00004496"/>
    </source>
</evidence>
<comment type="caution">
    <text evidence="28">The sequence shown here is derived from an EMBL/GenBank/DDBJ whole genome shotgun (WGS) entry which is preliminary data.</text>
</comment>
<keyword evidence="7 22" id="KW-0109">Calcium transport</keyword>
<evidence type="ECO:0000256" key="13">
    <source>
        <dbReference type="ARBA" id="ARBA00022989"/>
    </source>
</evidence>
<keyword evidence="3" id="KW-0813">Transport</keyword>
<evidence type="ECO:0000256" key="6">
    <source>
        <dbReference type="ARBA" id="ARBA00022553"/>
    </source>
</evidence>
<feature type="transmembrane region" description="Helical" evidence="25">
    <location>
        <begin position="1272"/>
        <end position="1291"/>
    </location>
</feature>
<dbReference type="FunFam" id="1.10.287.70:FF:000014">
    <property type="entry name" value="Voltage-dependent T-type calcium channel subunit alpha"/>
    <property type="match status" value="1"/>
</dbReference>
<feature type="region of interest" description="Disordered" evidence="24">
    <location>
        <begin position="2142"/>
        <end position="2163"/>
    </location>
</feature>
<feature type="transmembrane region" description="Helical" evidence="25">
    <location>
        <begin position="1239"/>
        <end position="1260"/>
    </location>
</feature>
<feature type="transmembrane region" description="Helical" evidence="25">
    <location>
        <begin position="665"/>
        <end position="683"/>
    </location>
</feature>
<dbReference type="Gene3D" id="1.10.287.70">
    <property type="match status" value="4"/>
</dbReference>
<feature type="non-terminal residue" evidence="28">
    <location>
        <position position="2341"/>
    </location>
</feature>
<dbReference type="FunFam" id="1.20.120.350:FF:000008">
    <property type="entry name" value="Voltage-dependent T-type calcium channel subunit alpha"/>
    <property type="match status" value="1"/>
</dbReference>
<feature type="compositionally biased region" description="Polar residues" evidence="24">
    <location>
        <begin position="2016"/>
        <end position="2030"/>
    </location>
</feature>
<evidence type="ECO:0000256" key="4">
    <source>
        <dbReference type="ARBA" id="ARBA00022475"/>
    </source>
</evidence>